<dbReference type="InterPro" id="IPR001944">
    <property type="entry name" value="Glycoside_Hdrlase_35"/>
</dbReference>
<comment type="caution">
    <text evidence="6">The sequence shown here is derived from an EMBL/GenBank/DDBJ whole genome shotgun (WGS) entry which is preliminary data.</text>
</comment>
<dbReference type="PANTHER" id="PTHR23421">
    <property type="entry name" value="BETA-GALACTOSIDASE RELATED"/>
    <property type="match status" value="1"/>
</dbReference>
<gene>
    <name evidence="6" type="ORF">PIB30_003797</name>
</gene>
<keyword evidence="7" id="KW-1185">Reference proteome</keyword>
<name>A0ABU6S2X0_9FABA</name>
<protein>
    <recommendedName>
        <fullName evidence="3">beta-galactosidase</fullName>
        <ecNumber evidence="3">3.2.1.23</ecNumber>
    </recommendedName>
</protein>
<dbReference type="Proteomes" id="UP001341840">
    <property type="component" value="Unassembled WGS sequence"/>
</dbReference>
<dbReference type="SUPFAM" id="SSF51445">
    <property type="entry name" value="(Trans)glycosidases"/>
    <property type="match status" value="1"/>
</dbReference>
<comment type="catalytic activity">
    <reaction evidence="1">
        <text>Hydrolysis of terminal non-reducing beta-D-galactose residues in beta-D-galactosides.</text>
        <dbReference type="EC" id="3.2.1.23"/>
    </reaction>
</comment>
<evidence type="ECO:0000256" key="2">
    <source>
        <dbReference type="ARBA" id="ARBA00009809"/>
    </source>
</evidence>
<evidence type="ECO:0000313" key="6">
    <source>
        <dbReference type="EMBL" id="MED6130777.1"/>
    </source>
</evidence>
<reference evidence="6 7" key="1">
    <citation type="journal article" date="2023" name="Plants (Basel)">
        <title>Bridging the Gap: Combining Genomics and Transcriptomics Approaches to Understand Stylosanthes scabra, an Orphan Legume from the Brazilian Caatinga.</title>
        <authorList>
            <person name="Ferreira-Neto J.R.C."/>
            <person name="da Silva M.D."/>
            <person name="Binneck E."/>
            <person name="de Melo N.F."/>
            <person name="da Silva R.H."/>
            <person name="de Melo A.L.T.M."/>
            <person name="Pandolfi V."/>
            <person name="Bustamante F.O."/>
            <person name="Brasileiro-Vidal A.C."/>
            <person name="Benko-Iseppon A.M."/>
        </authorList>
    </citation>
    <scope>NUCLEOTIDE SEQUENCE [LARGE SCALE GENOMIC DNA]</scope>
    <source>
        <tissue evidence="6">Leaves</tissue>
    </source>
</reference>
<evidence type="ECO:0000256" key="1">
    <source>
        <dbReference type="ARBA" id="ARBA00001412"/>
    </source>
</evidence>
<accession>A0ABU6S2X0</accession>
<comment type="similarity">
    <text evidence="2">Belongs to the glycosyl hydrolase 35 family.</text>
</comment>
<dbReference type="EMBL" id="JASCZI010060422">
    <property type="protein sequence ID" value="MED6130777.1"/>
    <property type="molecule type" value="Genomic_DNA"/>
</dbReference>
<keyword evidence="4" id="KW-0472">Membrane</keyword>
<evidence type="ECO:0000313" key="7">
    <source>
        <dbReference type="Proteomes" id="UP001341840"/>
    </source>
</evidence>
<dbReference type="Pfam" id="PF01301">
    <property type="entry name" value="Glyco_hydro_35"/>
    <property type="match status" value="1"/>
</dbReference>
<evidence type="ECO:0000259" key="5">
    <source>
        <dbReference type="Pfam" id="PF01301"/>
    </source>
</evidence>
<dbReference type="Gene3D" id="3.20.20.80">
    <property type="entry name" value="Glycosidases"/>
    <property type="match status" value="1"/>
</dbReference>
<dbReference type="InterPro" id="IPR017853">
    <property type="entry name" value="GH"/>
</dbReference>
<organism evidence="6 7">
    <name type="scientific">Stylosanthes scabra</name>
    <dbReference type="NCBI Taxonomy" id="79078"/>
    <lineage>
        <taxon>Eukaryota</taxon>
        <taxon>Viridiplantae</taxon>
        <taxon>Streptophyta</taxon>
        <taxon>Embryophyta</taxon>
        <taxon>Tracheophyta</taxon>
        <taxon>Spermatophyta</taxon>
        <taxon>Magnoliopsida</taxon>
        <taxon>eudicotyledons</taxon>
        <taxon>Gunneridae</taxon>
        <taxon>Pentapetalae</taxon>
        <taxon>rosids</taxon>
        <taxon>fabids</taxon>
        <taxon>Fabales</taxon>
        <taxon>Fabaceae</taxon>
        <taxon>Papilionoideae</taxon>
        <taxon>50 kb inversion clade</taxon>
        <taxon>dalbergioids sensu lato</taxon>
        <taxon>Dalbergieae</taxon>
        <taxon>Pterocarpus clade</taxon>
        <taxon>Stylosanthes</taxon>
    </lineage>
</organism>
<dbReference type="EC" id="3.2.1.23" evidence="3"/>
<proteinExistence type="inferred from homology"/>
<feature type="domain" description="Glycoside hydrolase 35 catalytic" evidence="5">
    <location>
        <begin position="3"/>
        <end position="40"/>
    </location>
</feature>
<feature type="transmembrane region" description="Helical" evidence="4">
    <location>
        <begin position="57"/>
        <end position="80"/>
    </location>
</feature>
<keyword evidence="4" id="KW-1133">Transmembrane helix</keyword>
<sequence>MPYNFEGRYDLVKFAKLVASKGLYFFLRIGPYACAEWNFGDGAIVSKVVNIMRDENLFSLQGGLIILLQVGIEYGLYGVWPFYA</sequence>
<keyword evidence="4" id="KW-0812">Transmembrane</keyword>
<evidence type="ECO:0000256" key="3">
    <source>
        <dbReference type="ARBA" id="ARBA00012756"/>
    </source>
</evidence>
<dbReference type="InterPro" id="IPR031330">
    <property type="entry name" value="Gly_Hdrlase_35_cat"/>
</dbReference>
<evidence type="ECO:0000256" key="4">
    <source>
        <dbReference type="SAM" id="Phobius"/>
    </source>
</evidence>